<dbReference type="STRING" id="1032480.MLP_37930"/>
<protein>
    <submittedName>
        <fullName evidence="1">Uncharacterized protein</fullName>
    </submittedName>
</protein>
<keyword evidence="2" id="KW-1185">Reference proteome</keyword>
<evidence type="ECO:0000313" key="2">
    <source>
        <dbReference type="Proteomes" id="UP000007947"/>
    </source>
</evidence>
<dbReference type="RefSeq" id="WP_013864653.1">
    <property type="nucleotide sequence ID" value="NC_015635.1"/>
</dbReference>
<dbReference type="AlphaFoldDB" id="F5XPX6"/>
<name>F5XPX6_MICPN</name>
<dbReference type="Proteomes" id="UP000007947">
    <property type="component" value="Chromosome"/>
</dbReference>
<sequence length="110" mass="11671">MSVSAHLLDAAGLHRPGLAARRRADLGVHRGKGLHLVIPAILDASGAVMVISTRPDDLTATMRVRRRIGPVAIFDPQHLAEGLPAGMRWSPIRGCESPQTAMIRATGLAP</sequence>
<dbReference type="eggNOG" id="COG3505">
    <property type="taxonomic scope" value="Bacteria"/>
</dbReference>
<reference evidence="1 2" key="1">
    <citation type="submission" date="2011-05" db="EMBL/GenBank/DDBJ databases">
        <title>Whole genome sequence of Microlunatus phosphovorus NM-1.</title>
        <authorList>
            <person name="Hosoyama A."/>
            <person name="Sasaki K."/>
            <person name="Harada T."/>
            <person name="Igarashi R."/>
            <person name="Kawakoshi A."/>
            <person name="Sasagawa M."/>
            <person name="Fukada J."/>
            <person name="Nakamura S."/>
            <person name="Katano Y."/>
            <person name="Hanada S."/>
            <person name="Kamagata Y."/>
            <person name="Nakamura N."/>
            <person name="Yamazaki S."/>
            <person name="Fujita N."/>
        </authorList>
    </citation>
    <scope>NUCLEOTIDE SEQUENCE [LARGE SCALE GENOMIC DNA]</scope>
    <source>
        <strain evidence="2">ATCC 700054 / DSM 10555 / JCM 9379 / NBRC 101784 / NCIMB 13414 / VKM Ac-1990 / NM-1</strain>
    </source>
</reference>
<dbReference type="HOGENOM" id="CLU_2168074_0_0_11"/>
<dbReference type="KEGG" id="mph:MLP_37930"/>
<proteinExistence type="predicted"/>
<accession>F5XPX6</accession>
<gene>
    <name evidence="1" type="ordered locus">MLP_37930</name>
</gene>
<organism evidence="1 2">
    <name type="scientific">Microlunatus phosphovorus (strain ATCC 700054 / DSM 10555 / JCM 9379 / NBRC 101784 / NCIMB 13414 / VKM Ac-1990 / NM-1)</name>
    <dbReference type="NCBI Taxonomy" id="1032480"/>
    <lineage>
        <taxon>Bacteria</taxon>
        <taxon>Bacillati</taxon>
        <taxon>Actinomycetota</taxon>
        <taxon>Actinomycetes</taxon>
        <taxon>Propionibacteriales</taxon>
        <taxon>Propionibacteriaceae</taxon>
        <taxon>Microlunatus</taxon>
    </lineage>
</organism>
<evidence type="ECO:0000313" key="1">
    <source>
        <dbReference type="EMBL" id="BAK36807.1"/>
    </source>
</evidence>
<dbReference type="EMBL" id="AP012204">
    <property type="protein sequence ID" value="BAK36807.1"/>
    <property type="molecule type" value="Genomic_DNA"/>
</dbReference>